<reference evidence="6 7" key="1">
    <citation type="submission" date="2016-08" db="EMBL/GenBank/DDBJ databases">
        <title>A Parts List for Fungal Cellulosomes Revealed by Comparative Genomics.</title>
        <authorList>
            <consortium name="DOE Joint Genome Institute"/>
            <person name="Haitjema C.H."/>
            <person name="Gilmore S.P."/>
            <person name="Henske J.K."/>
            <person name="Solomon K.V."/>
            <person name="De Groot R."/>
            <person name="Kuo A."/>
            <person name="Mondo S.J."/>
            <person name="Salamov A.A."/>
            <person name="Labutti K."/>
            <person name="Zhao Z."/>
            <person name="Chiniquy J."/>
            <person name="Barry K."/>
            <person name="Brewer H.M."/>
            <person name="Purvine S.O."/>
            <person name="Wright A.T."/>
            <person name="Boxma B."/>
            <person name="Van Alen T."/>
            <person name="Hackstein J.H."/>
            <person name="Baker S.E."/>
            <person name="Grigoriev I.V."/>
            <person name="O'Malley M.A."/>
        </authorList>
    </citation>
    <scope>NUCLEOTIDE SEQUENCE [LARGE SCALE GENOMIC DNA]</scope>
    <source>
        <strain evidence="6 7">S4</strain>
    </source>
</reference>
<sequence>MADLDISHINAGPIEVNCYIIGDPKSKKALVIDPGGGSDEILNILKEKGFELESIYLTHAHFDHMLGINGLRKATNAKIYLHEADLELYKMLPLQIKFFGYAGRYSSEETSLPDPEVFIKDGDHVKINGEDVATIIHTPGHSPGSVCFHFEKLNKLYSGDTLFRTSCGRTDLWQGSYEEIRKSIRGKLFTLDDKIEVYPGHGPSSSIGYEKTHNFSV</sequence>
<dbReference type="GO" id="GO:0016787">
    <property type="term" value="F:hydrolase activity"/>
    <property type="evidence" value="ECO:0007669"/>
    <property type="project" value="UniProtKB-KW"/>
</dbReference>
<gene>
    <name evidence="6" type="ORF">BCR32DRAFT_247613</name>
</gene>
<organism evidence="6 7">
    <name type="scientific">Anaeromyces robustus</name>
    <dbReference type="NCBI Taxonomy" id="1754192"/>
    <lineage>
        <taxon>Eukaryota</taxon>
        <taxon>Fungi</taxon>
        <taxon>Fungi incertae sedis</taxon>
        <taxon>Chytridiomycota</taxon>
        <taxon>Chytridiomycota incertae sedis</taxon>
        <taxon>Neocallimastigomycetes</taxon>
        <taxon>Neocallimastigales</taxon>
        <taxon>Neocallimastigaceae</taxon>
        <taxon>Anaeromyces</taxon>
    </lineage>
</organism>
<dbReference type="SMART" id="SM00849">
    <property type="entry name" value="Lactamase_B"/>
    <property type="match status" value="1"/>
</dbReference>
<evidence type="ECO:0000256" key="2">
    <source>
        <dbReference type="ARBA" id="ARBA00022723"/>
    </source>
</evidence>
<comment type="cofactor">
    <cofactor evidence="1">
        <name>Zn(2+)</name>
        <dbReference type="ChEBI" id="CHEBI:29105"/>
    </cofactor>
</comment>
<proteinExistence type="predicted"/>
<dbReference type="Gene3D" id="3.60.15.10">
    <property type="entry name" value="Ribonuclease Z/Hydroxyacylglutathione hydrolase-like"/>
    <property type="match status" value="1"/>
</dbReference>
<dbReference type="EMBL" id="MCFG01000232">
    <property type="protein sequence ID" value="ORX77855.1"/>
    <property type="molecule type" value="Genomic_DNA"/>
</dbReference>
<evidence type="ECO:0000256" key="4">
    <source>
        <dbReference type="ARBA" id="ARBA00022833"/>
    </source>
</evidence>
<keyword evidence="3 6" id="KW-0378">Hydrolase</keyword>
<keyword evidence="7" id="KW-1185">Reference proteome</keyword>
<evidence type="ECO:0000259" key="5">
    <source>
        <dbReference type="SMART" id="SM00849"/>
    </source>
</evidence>
<name>A0A1Y1WWS5_9FUNG</name>
<dbReference type="AlphaFoldDB" id="A0A1Y1WWS5"/>
<dbReference type="Pfam" id="PF00753">
    <property type="entry name" value="Lactamase_B"/>
    <property type="match status" value="1"/>
</dbReference>
<dbReference type="OrthoDB" id="515692at2759"/>
<dbReference type="PANTHER" id="PTHR46233:SF3">
    <property type="entry name" value="HYDROXYACYLGLUTATHIONE HYDROLASE GLOC"/>
    <property type="match status" value="1"/>
</dbReference>
<keyword evidence="2" id="KW-0479">Metal-binding</keyword>
<evidence type="ECO:0000256" key="1">
    <source>
        <dbReference type="ARBA" id="ARBA00001947"/>
    </source>
</evidence>
<evidence type="ECO:0000313" key="7">
    <source>
        <dbReference type="Proteomes" id="UP000193944"/>
    </source>
</evidence>
<keyword evidence="4" id="KW-0862">Zinc</keyword>
<dbReference type="GO" id="GO:0046872">
    <property type="term" value="F:metal ion binding"/>
    <property type="evidence" value="ECO:0007669"/>
    <property type="project" value="UniProtKB-KW"/>
</dbReference>
<dbReference type="InterPro" id="IPR036866">
    <property type="entry name" value="RibonucZ/Hydroxyglut_hydro"/>
</dbReference>
<dbReference type="Proteomes" id="UP000193944">
    <property type="component" value="Unassembled WGS sequence"/>
</dbReference>
<evidence type="ECO:0000313" key="6">
    <source>
        <dbReference type="EMBL" id="ORX77855.1"/>
    </source>
</evidence>
<comment type="caution">
    <text evidence="6">The sequence shown here is derived from an EMBL/GenBank/DDBJ whole genome shotgun (WGS) entry which is preliminary data.</text>
</comment>
<reference evidence="6 7" key="2">
    <citation type="submission" date="2016-08" db="EMBL/GenBank/DDBJ databases">
        <title>Pervasive Adenine N6-methylation of Active Genes in Fungi.</title>
        <authorList>
            <consortium name="DOE Joint Genome Institute"/>
            <person name="Mondo S.J."/>
            <person name="Dannebaum R.O."/>
            <person name="Kuo R.C."/>
            <person name="Labutti K."/>
            <person name="Haridas S."/>
            <person name="Kuo A."/>
            <person name="Salamov A."/>
            <person name="Ahrendt S.R."/>
            <person name="Lipzen A."/>
            <person name="Sullivan W."/>
            <person name="Andreopoulos W.B."/>
            <person name="Clum A."/>
            <person name="Lindquist E."/>
            <person name="Daum C."/>
            <person name="Ramamoorthy G.K."/>
            <person name="Gryganskyi A."/>
            <person name="Culley D."/>
            <person name="Magnuson J.K."/>
            <person name="James T.Y."/>
            <person name="O'Malley M.A."/>
            <person name="Stajich J.E."/>
            <person name="Spatafora J.W."/>
            <person name="Visel A."/>
            <person name="Grigoriev I.V."/>
        </authorList>
    </citation>
    <scope>NUCLEOTIDE SEQUENCE [LARGE SCALE GENOMIC DNA]</scope>
    <source>
        <strain evidence="6 7">S4</strain>
    </source>
</reference>
<dbReference type="InterPro" id="IPR051453">
    <property type="entry name" value="MBL_Glyoxalase_II"/>
</dbReference>
<dbReference type="CDD" id="cd06262">
    <property type="entry name" value="metallo-hydrolase-like_MBL-fold"/>
    <property type="match status" value="1"/>
</dbReference>
<dbReference type="SUPFAM" id="SSF56281">
    <property type="entry name" value="Metallo-hydrolase/oxidoreductase"/>
    <property type="match status" value="1"/>
</dbReference>
<dbReference type="STRING" id="1754192.A0A1Y1WWS5"/>
<evidence type="ECO:0000256" key="3">
    <source>
        <dbReference type="ARBA" id="ARBA00022801"/>
    </source>
</evidence>
<protein>
    <submittedName>
        <fullName evidence="6">Zn-dependent hydrolase</fullName>
    </submittedName>
</protein>
<accession>A0A1Y1WWS5</accession>
<dbReference type="InterPro" id="IPR001279">
    <property type="entry name" value="Metallo-B-lactamas"/>
</dbReference>
<feature type="domain" description="Metallo-beta-lactamase" evidence="5">
    <location>
        <begin position="15"/>
        <end position="201"/>
    </location>
</feature>
<dbReference type="PANTHER" id="PTHR46233">
    <property type="entry name" value="HYDROXYACYLGLUTATHIONE HYDROLASE GLOC"/>
    <property type="match status" value="1"/>
</dbReference>